<dbReference type="EMBL" id="BSXG01000125">
    <property type="protein sequence ID" value="GME46509.1"/>
    <property type="molecule type" value="Genomic_DNA"/>
</dbReference>
<keyword evidence="2" id="KW-1185">Reference proteome</keyword>
<dbReference type="Proteomes" id="UP001165186">
    <property type="component" value="Unassembled WGS sequence"/>
</dbReference>
<sequence>MPHDSVEPNTTPAESAATLRGMENLDELEAPQPVESDETRLSLEGAHPRQSKDEDTGPDDYDQLERDVSHVDEIAAPSPVEDRRTEDLEEVRSGSQRATPSPSKPAPSSAKQRLALLYTLSYLVFMSILGTLARLGLQAITIYPGAPVALGEIWANVAGSLAMGFLAEDRSLFRRDLDAATQRAAKKEDDGSSGDAQQQQQQQQALRKEQLTIKKGIPLYVGLTVGFCGSFTTFSSFMRDAFLALSDDLNTATTSVRSAAPAARPRNDGYSVEAVLAVLILEVAASLAALDFGAHLALFVEPLLERLPRLEDGSLRAILDPTVAFVAWAAWLGAVLMAVWPPHDAWRGQAVFALVFAPVGCLLRFYLSLWLNGRVPRFPLGTFAANVGGTYVLGMAFDLQHSVARNVVGCQVLQGIEDGFCGCLTTVSTWVLELKTLRRGHAYVYGVVSVAVALGGLVAIMGGLRWSEGFAAIVCKV</sequence>
<evidence type="ECO:0000313" key="2">
    <source>
        <dbReference type="Proteomes" id="UP001165186"/>
    </source>
</evidence>
<accession>A0ACB5SKV1</accession>
<organism evidence="1 2">
    <name type="scientific">Neofusicoccum parvum</name>
    <dbReference type="NCBI Taxonomy" id="310453"/>
    <lineage>
        <taxon>Eukaryota</taxon>
        <taxon>Fungi</taxon>
        <taxon>Dikarya</taxon>
        <taxon>Ascomycota</taxon>
        <taxon>Pezizomycotina</taxon>
        <taxon>Dothideomycetes</taxon>
        <taxon>Dothideomycetes incertae sedis</taxon>
        <taxon>Botryosphaeriales</taxon>
        <taxon>Botryosphaeriaceae</taxon>
        <taxon>Neofusicoccum</taxon>
    </lineage>
</organism>
<gene>
    <name evidence="1" type="primary">g12544</name>
    <name evidence="1" type="ORF">NpPPO83_00012544</name>
</gene>
<comment type="caution">
    <text evidence="1">The sequence shown here is derived from an EMBL/GenBank/DDBJ whole genome shotgun (WGS) entry which is preliminary data.</text>
</comment>
<evidence type="ECO:0000313" key="1">
    <source>
        <dbReference type="EMBL" id="GME46509.1"/>
    </source>
</evidence>
<reference evidence="1" key="1">
    <citation type="submission" date="2024-09" db="EMBL/GenBank/DDBJ databases">
        <title>Draft Genome Sequences of Neofusicoccum parvum.</title>
        <authorList>
            <person name="Ashida A."/>
            <person name="Camagna M."/>
            <person name="Tanaka A."/>
            <person name="Takemoto D."/>
        </authorList>
    </citation>
    <scope>NUCLEOTIDE SEQUENCE</scope>
    <source>
        <strain evidence="1">PPO83</strain>
    </source>
</reference>
<name>A0ACB5SKV1_9PEZI</name>
<protein>
    <submittedName>
        <fullName evidence="1">Chromosome condensation protein</fullName>
    </submittedName>
</protein>
<proteinExistence type="predicted"/>